<feature type="repeat" description="ANK" evidence="3">
    <location>
        <begin position="443"/>
        <end position="475"/>
    </location>
</feature>
<keyword evidence="2 3" id="KW-0040">ANK repeat</keyword>
<feature type="repeat" description="ANK" evidence="3">
    <location>
        <begin position="476"/>
        <end position="509"/>
    </location>
</feature>
<evidence type="ECO:0000256" key="2">
    <source>
        <dbReference type="ARBA" id="ARBA00023043"/>
    </source>
</evidence>
<dbReference type="PANTHER" id="PTHR24201">
    <property type="entry name" value="ANK_REP_REGION DOMAIN-CONTAINING PROTEIN"/>
    <property type="match status" value="1"/>
</dbReference>
<dbReference type="OrthoDB" id="426293at2759"/>
<evidence type="ECO:0000256" key="3">
    <source>
        <dbReference type="PROSITE-ProRule" id="PRU00023"/>
    </source>
</evidence>
<keyword evidence="6" id="KW-1185">Reference proteome</keyword>
<dbReference type="EMBL" id="JAADJZ010000028">
    <property type="protein sequence ID" value="KAF2866272.1"/>
    <property type="molecule type" value="Genomic_DNA"/>
</dbReference>
<accession>A0A7C8I2E3</accession>
<gene>
    <name evidence="5" type="ORF">BDV95DRAFT_206084</name>
</gene>
<dbReference type="Proteomes" id="UP000481861">
    <property type="component" value="Unassembled WGS sequence"/>
</dbReference>
<dbReference type="SUPFAM" id="SSF48403">
    <property type="entry name" value="Ankyrin repeat"/>
    <property type="match status" value="1"/>
</dbReference>
<dbReference type="PROSITE" id="PS50297">
    <property type="entry name" value="ANK_REP_REGION"/>
    <property type="match status" value="1"/>
</dbReference>
<evidence type="ECO:0000313" key="5">
    <source>
        <dbReference type="EMBL" id="KAF2866272.1"/>
    </source>
</evidence>
<feature type="region of interest" description="Disordered" evidence="4">
    <location>
        <begin position="272"/>
        <end position="305"/>
    </location>
</feature>
<dbReference type="SMART" id="SM00248">
    <property type="entry name" value="ANK"/>
    <property type="match status" value="4"/>
</dbReference>
<dbReference type="Gene3D" id="1.25.40.20">
    <property type="entry name" value="Ankyrin repeat-containing domain"/>
    <property type="match status" value="1"/>
</dbReference>
<evidence type="ECO:0000256" key="1">
    <source>
        <dbReference type="ARBA" id="ARBA00022737"/>
    </source>
</evidence>
<dbReference type="AlphaFoldDB" id="A0A7C8I2E3"/>
<protein>
    <submittedName>
        <fullName evidence="5">Uncharacterized protein</fullName>
    </submittedName>
</protein>
<sequence length="563" mass="61703">MLKSAMPKVNTIAARCAALSDEILRIVLDAGTFARRYRDLRHEINSINADLLAIKTALEIAHDEFSTVTSLFPPPFSESMSRTLEYCAMTGEGLLKILLQTSTGGLNTLAVQFAHSRERLRALRTILDLTLDFFPLFGSRSLQCDTLNVKVHVTAHRVTLVRDLLQRLHVEKEQTTKAWGSPQISLAKLEACANLSLQQLADQTEQAQMLADARSDSFDPELSPRRSSFVLLQLPSPKSTITGGIGAWLSNVVSHGLQKPLDRPLSIAISTSSRRSQSLNRREEDAPSRGTFYAESTGSGKSIRGSVKSSRKILRSRPVSTYTQTGVKNLESELRSAYAPTICNSEASILYQKITSDKVAIARAQRKELTKQQRTALDRNLCSITQMTAPSYVEKMLWQGADPKTEELEFGVFFLRAAYELSTDILDLLVEYGADITGTLPNSYFSALHAAVLGNRLESVQYLLSLGMGVELANMSGETALHIAARTPGTYAIARYLLEVGADVNADTREGKSPLQVALTALTLDSRERTMMVELLHAHGADGELNLESCATRGKGLSVLGLI</sequence>
<keyword evidence="1" id="KW-0677">Repeat</keyword>
<dbReference type="InterPro" id="IPR002110">
    <property type="entry name" value="Ankyrin_rpt"/>
</dbReference>
<evidence type="ECO:0000313" key="6">
    <source>
        <dbReference type="Proteomes" id="UP000481861"/>
    </source>
</evidence>
<proteinExistence type="predicted"/>
<dbReference type="PROSITE" id="PS50088">
    <property type="entry name" value="ANK_REPEAT"/>
    <property type="match status" value="2"/>
</dbReference>
<dbReference type="Pfam" id="PF12796">
    <property type="entry name" value="Ank_2"/>
    <property type="match status" value="1"/>
</dbReference>
<organism evidence="5 6">
    <name type="scientific">Massariosphaeria phaeospora</name>
    <dbReference type="NCBI Taxonomy" id="100035"/>
    <lineage>
        <taxon>Eukaryota</taxon>
        <taxon>Fungi</taxon>
        <taxon>Dikarya</taxon>
        <taxon>Ascomycota</taxon>
        <taxon>Pezizomycotina</taxon>
        <taxon>Dothideomycetes</taxon>
        <taxon>Pleosporomycetidae</taxon>
        <taxon>Pleosporales</taxon>
        <taxon>Pleosporales incertae sedis</taxon>
        <taxon>Massariosphaeria</taxon>
    </lineage>
</organism>
<evidence type="ECO:0000256" key="4">
    <source>
        <dbReference type="SAM" id="MobiDB-lite"/>
    </source>
</evidence>
<dbReference type="InterPro" id="IPR050776">
    <property type="entry name" value="Ank_Repeat/CDKN_Inhibitor"/>
</dbReference>
<reference evidence="5 6" key="1">
    <citation type="submission" date="2020-01" db="EMBL/GenBank/DDBJ databases">
        <authorList>
            <consortium name="DOE Joint Genome Institute"/>
            <person name="Haridas S."/>
            <person name="Albert R."/>
            <person name="Binder M."/>
            <person name="Bloem J."/>
            <person name="Labutti K."/>
            <person name="Salamov A."/>
            <person name="Andreopoulos B."/>
            <person name="Baker S.E."/>
            <person name="Barry K."/>
            <person name="Bills G."/>
            <person name="Bluhm B.H."/>
            <person name="Cannon C."/>
            <person name="Castanera R."/>
            <person name="Culley D.E."/>
            <person name="Daum C."/>
            <person name="Ezra D."/>
            <person name="Gonzalez J.B."/>
            <person name="Henrissat B."/>
            <person name="Kuo A."/>
            <person name="Liang C."/>
            <person name="Lipzen A."/>
            <person name="Lutzoni F."/>
            <person name="Magnuson J."/>
            <person name="Mondo S."/>
            <person name="Nolan M."/>
            <person name="Ohm R."/>
            <person name="Pangilinan J."/>
            <person name="Park H.-J.H."/>
            <person name="Ramirez L."/>
            <person name="Alfaro M."/>
            <person name="Sun H."/>
            <person name="Tritt A."/>
            <person name="Yoshinaga Y."/>
            <person name="Zwiers L.-H.L."/>
            <person name="Turgeon B.G."/>
            <person name="Goodwin S.B."/>
            <person name="Spatafora J.W."/>
            <person name="Crous P.W."/>
            <person name="Grigoriev I.V."/>
        </authorList>
    </citation>
    <scope>NUCLEOTIDE SEQUENCE [LARGE SCALE GENOMIC DNA]</scope>
    <source>
        <strain evidence="5 6">CBS 611.86</strain>
    </source>
</reference>
<comment type="caution">
    <text evidence="5">The sequence shown here is derived from an EMBL/GenBank/DDBJ whole genome shotgun (WGS) entry which is preliminary data.</text>
</comment>
<name>A0A7C8I2E3_9PLEO</name>
<dbReference type="InterPro" id="IPR036770">
    <property type="entry name" value="Ankyrin_rpt-contain_sf"/>
</dbReference>